<evidence type="ECO:0000313" key="2">
    <source>
        <dbReference type="Proteomes" id="UP000192042"/>
    </source>
</evidence>
<dbReference type="AlphaFoldDB" id="A0A1W1I423"/>
<dbReference type="STRING" id="1325564.NSJP_1580"/>
<accession>A0A1W1I423</accession>
<evidence type="ECO:0000313" key="1">
    <source>
        <dbReference type="EMBL" id="SLM47752.1"/>
    </source>
</evidence>
<keyword evidence="2" id="KW-1185">Reference proteome</keyword>
<dbReference type="EMBL" id="LT828648">
    <property type="protein sequence ID" value="SLM47752.1"/>
    <property type="molecule type" value="Genomic_DNA"/>
</dbReference>
<dbReference type="OrthoDB" id="9798627at2"/>
<name>A0A1W1I423_9BACT</name>
<proteinExistence type="predicted"/>
<gene>
    <name evidence="1" type="ORF">NSJP_1580</name>
</gene>
<protein>
    <submittedName>
        <fullName evidence="1">Uncharacterized protein</fullName>
    </submittedName>
</protein>
<sequence length="108" mass="11682">MMQDASKGLAVIQQQLKELDRIMQETIETLNTTAGTERVAKWRVKTVAVLTDALGQKTGQDFSKIQPGPSFSNDLVEEFTDLVECFRGPLTALSKTTAQAAQRPAGGG</sequence>
<dbReference type="KEGG" id="nja:NSJP_1580"/>
<dbReference type="RefSeq" id="WP_080886238.1">
    <property type="nucleotide sequence ID" value="NZ_LT828648.1"/>
</dbReference>
<organism evidence="1 2">
    <name type="scientific">Nitrospira japonica</name>
    <dbReference type="NCBI Taxonomy" id="1325564"/>
    <lineage>
        <taxon>Bacteria</taxon>
        <taxon>Pseudomonadati</taxon>
        <taxon>Nitrospirota</taxon>
        <taxon>Nitrospiria</taxon>
        <taxon>Nitrospirales</taxon>
        <taxon>Nitrospiraceae</taxon>
        <taxon>Nitrospira</taxon>
    </lineage>
</organism>
<dbReference type="Proteomes" id="UP000192042">
    <property type="component" value="Chromosome I"/>
</dbReference>
<reference evidence="1 2" key="1">
    <citation type="submission" date="2017-03" db="EMBL/GenBank/DDBJ databases">
        <authorList>
            <person name="Afonso C.L."/>
            <person name="Miller P.J."/>
            <person name="Scott M.A."/>
            <person name="Spackman E."/>
            <person name="Goraichik I."/>
            <person name="Dimitrov K.M."/>
            <person name="Suarez D.L."/>
            <person name="Swayne D.E."/>
        </authorList>
    </citation>
    <scope>NUCLEOTIDE SEQUENCE [LARGE SCALE GENOMIC DNA]</scope>
    <source>
        <strain evidence="1">Genome sequencing of Nitrospira japonica strain NJ11</strain>
    </source>
</reference>